<sequence>MTNYLTLKIKPGERSKKKAGQWIFEVQYGALMNQSQQKKRGHLINGFLPLKLKNIGTCCKMNFELP</sequence>
<gene>
    <name evidence="1" type="ORF">FGO68_gene1375</name>
</gene>
<dbReference type="Proteomes" id="UP000785679">
    <property type="component" value="Unassembled WGS sequence"/>
</dbReference>
<reference evidence="1" key="1">
    <citation type="submission" date="2019-06" db="EMBL/GenBank/DDBJ databases">
        <authorList>
            <person name="Zheng W."/>
        </authorList>
    </citation>
    <scope>NUCLEOTIDE SEQUENCE</scope>
    <source>
        <strain evidence="1">QDHG01</strain>
    </source>
</reference>
<name>A0A8J8SY72_HALGN</name>
<protein>
    <submittedName>
        <fullName evidence="1">Uncharacterized protein</fullName>
    </submittedName>
</protein>
<dbReference type="EMBL" id="RRYP01016118">
    <property type="protein sequence ID" value="TNV75212.1"/>
    <property type="molecule type" value="Genomic_DNA"/>
</dbReference>
<keyword evidence="2" id="KW-1185">Reference proteome</keyword>
<accession>A0A8J8SY72</accession>
<evidence type="ECO:0000313" key="1">
    <source>
        <dbReference type="EMBL" id="TNV75212.1"/>
    </source>
</evidence>
<organism evidence="1 2">
    <name type="scientific">Halteria grandinella</name>
    <dbReference type="NCBI Taxonomy" id="5974"/>
    <lineage>
        <taxon>Eukaryota</taxon>
        <taxon>Sar</taxon>
        <taxon>Alveolata</taxon>
        <taxon>Ciliophora</taxon>
        <taxon>Intramacronucleata</taxon>
        <taxon>Spirotrichea</taxon>
        <taxon>Stichotrichia</taxon>
        <taxon>Sporadotrichida</taxon>
        <taxon>Halteriidae</taxon>
        <taxon>Halteria</taxon>
    </lineage>
</organism>
<comment type="caution">
    <text evidence="1">The sequence shown here is derived from an EMBL/GenBank/DDBJ whole genome shotgun (WGS) entry which is preliminary data.</text>
</comment>
<evidence type="ECO:0000313" key="2">
    <source>
        <dbReference type="Proteomes" id="UP000785679"/>
    </source>
</evidence>
<dbReference type="AlphaFoldDB" id="A0A8J8SY72"/>
<proteinExistence type="predicted"/>